<dbReference type="Proteomes" id="UP001066276">
    <property type="component" value="Chromosome 3_1"/>
</dbReference>
<accession>A0AAV7UJW9</accession>
<organism evidence="1 2">
    <name type="scientific">Pleurodeles waltl</name>
    <name type="common">Iberian ribbed newt</name>
    <dbReference type="NCBI Taxonomy" id="8319"/>
    <lineage>
        <taxon>Eukaryota</taxon>
        <taxon>Metazoa</taxon>
        <taxon>Chordata</taxon>
        <taxon>Craniata</taxon>
        <taxon>Vertebrata</taxon>
        <taxon>Euteleostomi</taxon>
        <taxon>Amphibia</taxon>
        <taxon>Batrachia</taxon>
        <taxon>Caudata</taxon>
        <taxon>Salamandroidea</taxon>
        <taxon>Salamandridae</taxon>
        <taxon>Pleurodelinae</taxon>
        <taxon>Pleurodeles</taxon>
    </lineage>
</organism>
<evidence type="ECO:0000313" key="1">
    <source>
        <dbReference type="EMBL" id="KAJ1189102.1"/>
    </source>
</evidence>
<protein>
    <submittedName>
        <fullName evidence="1">Uncharacterized protein</fullName>
    </submittedName>
</protein>
<reference evidence="1" key="1">
    <citation type="journal article" date="2022" name="bioRxiv">
        <title>Sequencing and chromosome-scale assembly of the giantPleurodeles waltlgenome.</title>
        <authorList>
            <person name="Brown T."/>
            <person name="Elewa A."/>
            <person name="Iarovenko S."/>
            <person name="Subramanian E."/>
            <person name="Araus A.J."/>
            <person name="Petzold A."/>
            <person name="Susuki M."/>
            <person name="Suzuki K.-i.T."/>
            <person name="Hayashi T."/>
            <person name="Toyoda A."/>
            <person name="Oliveira C."/>
            <person name="Osipova E."/>
            <person name="Leigh N.D."/>
            <person name="Simon A."/>
            <person name="Yun M.H."/>
        </authorList>
    </citation>
    <scope>NUCLEOTIDE SEQUENCE</scope>
    <source>
        <strain evidence="1">20211129_DDA</strain>
        <tissue evidence="1">Liver</tissue>
    </source>
</reference>
<dbReference type="AlphaFoldDB" id="A0AAV7UJW9"/>
<sequence length="96" mass="10766">MGYRCIIGEAELSGSNLVPSDVRQQDSWLFFKLAFGADKWPAMSLEDEPRVAVSALELANSCCTTTNACNTSSIDAILHYTEREEYYSWARYSVTL</sequence>
<dbReference type="EMBL" id="JANPWB010000005">
    <property type="protein sequence ID" value="KAJ1189102.1"/>
    <property type="molecule type" value="Genomic_DNA"/>
</dbReference>
<evidence type="ECO:0000313" key="2">
    <source>
        <dbReference type="Proteomes" id="UP001066276"/>
    </source>
</evidence>
<name>A0AAV7UJW9_PLEWA</name>
<comment type="caution">
    <text evidence="1">The sequence shown here is derived from an EMBL/GenBank/DDBJ whole genome shotgun (WGS) entry which is preliminary data.</text>
</comment>
<keyword evidence="2" id="KW-1185">Reference proteome</keyword>
<proteinExistence type="predicted"/>
<gene>
    <name evidence="1" type="ORF">NDU88_005853</name>
</gene>